<feature type="transmembrane region" description="Helical" evidence="2">
    <location>
        <begin position="187"/>
        <end position="205"/>
    </location>
</feature>
<feature type="transmembrane region" description="Helical" evidence="2">
    <location>
        <begin position="146"/>
        <end position="166"/>
    </location>
</feature>
<dbReference type="GO" id="GO:0080120">
    <property type="term" value="P:CAAX-box protein maturation"/>
    <property type="evidence" value="ECO:0007669"/>
    <property type="project" value="UniProtKB-ARBA"/>
</dbReference>
<feature type="transmembrane region" description="Helical" evidence="2">
    <location>
        <begin position="34"/>
        <end position="52"/>
    </location>
</feature>
<keyword evidence="2" id="KW-0472">Membrane</keyword>
<keyword evidence="2" id="KW-0812">Transmembrane</keyword>
<feature type="transmembrane region" description="Helical" evidence="2">
    <location>
        <begin position="115"/>
        <end position="134"/>
    </location>
</feature>
<sequence length="380" mass="43461">MKLKNRILDIYRIQLLLAMIILILNDYLRHLDSPIILCLVGITLLLASFNQVSRPWQKLNWGIQLLVGPFILSHATGSLLVLLSASNVICGFVVLCYLVLFLPYAELFVKPLKNFWFRLFWVIFFFQIAISPAIYYGISTNHGNRWLTLLLTTGCLGAITYFITVTRVFAAWRLQTPLSLTTQQLKLNWAVVLTYCLLVVLFLYSNLASCQRLIWRNDLHQWQQLLLSLESGIGEETLCRYAILTLLLVLLRNTKWPLQLLLGIFGSSLIFGLFHFINLTDQSLSLTIYQFCFTTVSGIFFALIFLYTGQLWLVMLIHFVMDFAASLSNGATFGGTVSWADYQSVLVLAILMVGLTTWMMFGKRAQVMVQRVRILTNVVR</sequence>
<evidence type="ECO:0000259" key="3">
    <source>
        <dbReference type="Pfam" id="PF02517"/>
    </source>
</evidence>
<comment type="similarity">
    <text evidence="1">Belongs to the UPF0177 family.</text>
</comment>
<dbReference type="InterPro" id="IPR003675">
    <property type="entry name" value="Rce1/LyrA-like_dom"/>
</dbReference>
<feature type="domain" description="CAAX prenyl protease 2/Lysostaphin resistance protein A-like" evidence="3">
    <location>
        <begin position="222"/>
        <end position="323"/>
    </location>
</feature>
<reference evidence="4 5" key="1">
    <citation type="submission" date="2009-01" db="EMBL/GenBank/DDBJ databases">
        <authorList>
            <person name="Qin X."/>
            <person name="Bachman B."/>
            <person name="Battles P."/>
            <person name="Bell A."/>
            <person name="Bess C."/>
            <person name="Bickham C."/>
            <person name="Chaboub L."/>
            <person name="Chen D."/>
            <person name="Coyle M."/>
            <person name="Deiros D.R."/>
            <person name="Dinh H."/>
            <person name="Forbes L."/>
            <person name="Fowler G."/>
            <person name="Francisco L."/>
            <person name="Fu Q."/>
            <person name="Gubbala S."/>
            <person name="Hale W."/>
            <person name="Han Y."/>
            <person name="Hemphill L."/>
            <person name="Highlander S.K."/>
            <person name="Hirani K."/>
            <person name="Hogues M."/>
            <person name="Jackson L."/>
            <person name="Jakkamsetti A."/>
            <person name="Javaid M."/>
            <person name="Jiang H."/>
            <person name="Korchina V."/>
            <person name="Kovar C."/>
            <person name="Lara F."/>
            <person name="Lee S."/>
            <person name="Mata R."/>
            <person name="Mathew T."/>
            <person name="Moen C."/>
            <person name="Morales K."/>
            <person name="Munidasa M."/>
            <person name="Nazareth L."/>
            <person name="Ngo R."/>
            <person name="Nguyen L."/>
            <person name="Okwuonu G."/>
            <person name="Ongeri F."/>
            <person name="Patil S."/>
            <person name="Petrosino J."/>
            <person name="Pham C."/>
            <person name="Pham P."/>
            <person name="Pu L.-L."/>
            <person name="Puazo M."/>
            <person name="Raj R."/>
            <person name="Reid J."/>
            <person name="Rouhana J."/>
            <person name="Saada N."/>
            <person name="Shang Y."/>
            <person name="Simmons D."/>
            <person name="Thornton R."/>
            <person name="Warren J."/>
            <person name="Weissenberger G."/>
            <person name="Zhang J."/>
            <person name="Zhang L."/>
            <person name="Zhou C."/>
            <person name="Zhu D."/>
            <person name="Muzny D."/>
            <person name="Worley K."/>
            <person name="Gibbs R."/>
        </authorList>
    </citation>
    <scope>NUCLEOTIDE SEQUENCE [LARGE SCALE GENOMIC DNA]</scope>
    <source>
        <strain evidence="4 5">CF48-3A</strain>
    </source>
</reference>
<evidence type="ECO:0000313" key="5">
    <source>
        <dbReference type="Proteomes" id="UP000003419"/>
    </source>
</evidence>
<organism evidence="4 5">
    <name type="scientific">Limosilactobacillus reuteri CF48-3A</name>
    <dbReference type="NCBI Taxonomy" id="525341"/>
    <lineage>
        <taxon>Bacteria</taxon>
        <taxon>Bacillati</taxon>
        <taxon>Bacillota</taxon>
        <taxon>Bacilli</taxon>
        <taxon>Lactobacillales</taxon>
        <taxon>Lactobacillaceae</taxon>
        <taxon>Limosilactobacillus</taxon>
    </lineage>
</organism>
<dbReference type="AlphaFoldDB" id="A0A8D9S3N5"/>
<name>A0A8D9S3N5_LIMRT</name>
<dbReference type="Pfam" id="PF02517">
    <property type="entry name" value="Rce1-like"/>
    <property type="match status" value="1"/>
</dbReference>
<evidence type="ECO:0000313" key="4">
    <source>
        <dbReference type="EMBL" id="EEI65270.1"/>
    </source>
</evidence>
<dbReference type="GO" id="GO:0004175">
    <property type="term" value="F:endopeptidase activity"/>
    <property type="evidence" value="ECO:0007669"/>
    <property type="project" value="UniProtKB-ARBA"/>
</dbReference>
<keyword evidence="2" id="KW-1133">Transmembrane helix</keyword>
<gene>
    <name evidence="4" type="ORF">HMPREF0534_1413</name>
</gene>
<accession>A0A8D9S3N5</accession>
<dbReference type="RefSeq" id="WP_003672440.1">
    <property type="nucleotide sequence ID" value="NZ_GG693693.1"/>
</dbReference>
<keyword evidence="4" id="KW-0645">Protease</keyword>
<evidence type="ECO:0000256" key="1">
    <source>
        <dbReference type="ARBA" id="ARBA00009067"/>
    </source>
</evidence>
<proteinExistence type="inferred from homology"/>
<dbReference type="EMBL" id="ACHG01000149">
    <property type="protein sequence ID" value="EEI65270.1"/>
    <property type="molecule type" value="Genomic_DNA"/>
</dbReference>
<protein>
    <submittedName>
        <fullName evidence="4">CAAX amino terminal protease family protein</fullName>
    </submittedName>
</protein>
<dbReference type="Proteomes" id="UP000003419">
    <property type="component" value="Unassembled WGS sequence"/>
</dbReference>
<feature type="transmembrane region" description="Helical" evidence="2">
    <location>
        <begin position="342"/>
        <end position="361"/>
    </location>
</feature>
<keyword evidence="4" id="KW-0378">Hydrolase</keyword>
<comment type="caution">
    <text evidence="4">The sequence shown here is derived from an EMBL/GenBank/DDBJ whole genome shotgun (WGS) entry which is preliminary data.</text>
</comment>
<feature type="transmembrane region" description="Helical" evidence="2">
    <location>
        <begin position="12"/>
        <end position="28"/>
    </location>
</feature>
<dbReference type="GO" id="GO:0006508">
    <property type="term" value="P:proteolysis"/>
    <property type="evidence" value="ECO:0007669"/>
    <property type="project" value="UniProtKB-KW"/>
</dbReference>
<feature type="transmembrane region" description="Helical" evidence="2">
    <location>
        <begin position="258"/>
        <end position="276"/>
    </location>
</feature>
<evidence type="ECO:0000256" key="2">
    <source>
        <dbReference type="SAM" id="Phobius"/>
    </source>
</evidence>
<feature type="transmembrane region" description="Helical" evidence="2">
    <location>
        <begin position="81"/>
        <end position="103"/>
    </location>
</feature>